<name>A0A8J2YX74_9PROT</name>
<accession>A0A8J2YX74</accession>
<organism evidence="1 2">
    <name type="scientific">Aliidongia dinghuensis</name>
    <dbReference type="NCBI Taxonomy" id="1867774"/>
    <lineage>
        <taxon>Bacteria</taxon>
        <taxon>Pseudomonadati</taxon>
        <taxon>Pseudomonadota</taxon>
        <taxon>Alphaproteobacteria</taxon>
        <taxon>Rhodospirillales</taxon>
        <taxon>Dongiaceae</taxon>
        <taxon>Aliidongia</taxon>
    </lineage>
</organism>
<dbReference type="Proteomes" id="UP000646365">
    <property type="component" value="Unassembled WGS sequence"/>
</dbReference>
<evidence type="ECO:0000313" key="2">
    <source>
        <dbReference type="Proteomes" id="UP000646365"/>
    </source>
</evidence>
<reference evidence="1" key="1">
    <citation type="journal article" date="2014" name="Int. J. Syst. Evol. Microbiol.">
        <title>Complete genome sequence of Corynebacterium casei LMG S-19264T (=DSM 44701T), isolated from a smear-ripened cheese.</title>
        <authorList>
            <consortium name="US DOE Joint Genome Institute (JGI-PGF)"/>
            <person name="Walter F."/>
            <person name="Albersmeier A."/>
            <person name="Kalinowski J."/>
            <person name="Ruckert C."/>
        </authorList>
    </citation>
    <scope>NUCLEOTIDE SEQUENCE</scope>
    <source>
        <strain evidence="1">CGMCC 1.15725</strain>
    </source>
</reference>
<dbReference type="EMBL" id="BMJQ01000013">
    <property type="protein sequence ID" value="GGF35133.1"/>
    <property type="molecule type" value="Genomic_DNA"/>
</dbReference>
<sequence length="73" mass="7894">MADLVDIAIPASAQPVAEALGLKVQRSVTSGARIRQIPRDEAELVIEYLQQSGFPARIVEPEPRDRPGTTRAA</sequence>
<comment type="caution">
    <text evidence="1">The sequence shown here is derived from an EMBL/GenBank/DDBJ whole genome shotgun (WGS) entry which is preliminary data.</text>
</comment>
<proteinExistence type="predicted"/>
<evidence type="ECO:0000313" key="1">
    <source>
        <dbReference type="EMBL" id="GGF35133.1"/>
    </source>
</evidence>
<dbReference type="RefSeq" id="WP_189050310.1">
    <property type="nucleotide sequence ID" value="NZ_BMJQ01000013.1"/>
</dbReference>
<protein>
    <submittedName>
        <fullName evidence="1">Uncharacterized protein</fullName>
    </submittedName>
</protein>
<dbReference type="AlphaFoldDB" id="A0A8J2YX74"/>
<gene>
    <name evidence="1" type="ORF">GCM10011611_46740</name>
</gene>
<reference evidence="1" key="2">
    <citation type="submission" date="2020-09" db="EMBL/GenBank/DDBJ databases">
        <authorList>
            <person name="Sun Q."/>
            <person name="Zhou Y."/>
        </authorList>
    </citation>
    <scope>NUCLEOTIDE SEQUENCE</scope>
    <source>
        <strain evidence="1">CGMCC 1.15725</strain>
    </source>
</reference>
<keyword evidence="2" id="KW-1185">Reference proteome</keyword>